<evidence type="ECO:0008006" key="3">
    <source>
        <dbReference type="Google" id="ProtNLM"/>
    </source>
</evidence>
<dbReference type="RefSeq" id="WP_268110749.1">
    <property type="nucleotide sequence ID" value="NZ_JAPPUX010000002.1"/>
</dbReference>
<accession>A0ABT4CAD9</accession>
<dbReference type="Proteomes" id="UP001074726">
    <property type="component" value="Unassembled WGS sequence"/>
</dbReference>
<dbReference type="EMBL" id="JAPPUX010000002">
    <property type="protein sequence ID" value="MCY4725931.1"/>
    <property type="molecule type" value="Genomic_DNA"/>
</dbReference>
<evidence type="ECO:0000313" key="1">
    <source>
        <dbReference type="EMBL" id="MCY4725931.1"/>
    </source>
</evidence>
<organism evidence="1 2">
    <name type="scientific">Nocardioides pini</name>
    <dbReference type="NCBI Taxonomy" id="2975053"/>
    <lineage>
        <taxon>Bacteria</taxon>
        <taxon>Bacillati</taxon>
        <taxon>Actinomycetota</taxon>
        <taxon>Actinomycetes</taxon>
        <taxon>Propionibacteriales</taxon>
        <taxon>Nocardioidaceae</taxon>
        <taxon>Nocardioides</taxon>
    </lineage>
</organism>
<reference evidence="1" key="1">
    <citation type="submission" date="2022-08" db="EMBL/GenBank/DDBJ databases">
        <title>Genome sequencing of Nocardioides sp. STR2.</title>
        <authorList>
            <person name="So Y."/>
        </authorList>
    </citation>
    <scope>NUCLEOTIDE SEQUENCE</scope>
    <source>
        <strain evidence="1">STR2</strain>
    </source>
</reference>
<evidence type="ECO:0000313" key="2">
    <source>
        <dbReference type="Proteomes" id="UP001074726"/>
    </source>
</evidence>
<proteinExistence type="predicted"/>
<name>A0ABT4CAD9_9ACTN</name>
<gene>
    <name evidence="1" type="ORF">NYO98_06550</name>
</gene>
<comment type="caution">
    <text evidence="1">The sequence shown here is derived from an EMBL/GenBank/DDBJ whole genome shotgun (WGS) entry which is preliminary data.</text>
</comment>
<sequence length="193" mass="20602">MSKDVEEIASAYESWFGPPVTVIRGRTGAEPPPIGVVHRVPVGKELDDPVANVTLLGTLGASSAGVVQGLARELAFEVRGTLDEPAIRANAEALADLAEVPLRTGRAFAVHDLLTNLSLPAFPGFDTALLVDWDPVDGFTFLPPFENIGLLRVLPLLPSEVAHIEGFADRGEGYLSLVNRGMDEVDPTREPTL</sequence>
<keyword evidence="2" id="KW-1185">Reference proteome</keyword>
<protein>
    <recommendedName>
        <fullName evidence="3">Suppressor of fused protein (SUFU)</fullName>
    </recommendedName>
</protein>